<evidence type="ECO:0000313" key="3">
    <source>
        <dbReference type="EMBL" id="CAD7223865.1"/>
    </source>
</evidence>
<keyword evidence="2" id="KW-0816">Tricarboxylic acid cycle</keyword>
<dbReference type="EMBL" id="OB660267">
    <property type="protein sequence ID" value="CAD7223865.1"/>
    <property type="molecule type" value="Genomic_DNA"/>
</dbReference>
<reference evidence="3" key="1">
    <citation type="submission" date="2020-11" db="EMBL/GenBank/DDBJ databases">
        <authorList>
            <person name="Tran Van P."/>
        </authorList>
    </citation>
    <scope>NUCLEOTIDE SEQUENCE</scope>
</reference>
<dbReference type="InterPro" id="IPR024084">
    <property type="entry name" value="IsoPropMal-DH-like_dom"/>
</dbReference>
<dbReference type="PANTHER" id="PTHR11835:SF60">
    <property type="entry name" value="ISOCITRATE DEHYDROGENASE [NAD] SUBUNIT, MITOCHONDRIAL"/>
    <property type="match status" value="1"/>
</dbReference>
<accession>A0A7R8ZKX7</accession>
<dbReference type="GO" id="GO:0005739">
    <property type="term" value="C:mitochondrion"/>
    <property type="evidence" value="ECO:0007669"/>
    <property type="project" value="TreeGrafter"/>
</dbReference>
<evidence type="ECO:0000256" key="2">
    <source>
        <dbReference type="ARBA" id="ARBA00022532"/>
    </source>
</evidence>
<dbReference type="SMART" id="SM01329">
    <property type="entry name" value="Iso_dh"/>
    <property type="match status" value="1"/>
</dbReference>
<proteinExistence type="inferred from homology"/>
<dbReference type="GO" id="GO:0006099">
    <property type="term" value="P:tricarboxylic acid cycle"/>
    <property type="evidence" value="ECO:0007669"/>
    <property type="project" value="UniProtKB-KW"/>
</dbReference>
<dbReference type="GO" id="GO:0006102">
    <property type="term" value="P:isocitrate metabolic process"/>
    <property type="evidence" value="ECO:0007669"/>
    <property type="project" value="TreeGrafter"/>
</dbReference>
<name>A0A7R8ZKX7_9CRUS</name>
<dbReference type="Gene3D" id="3.40.718.10">
    <property type="entry name" value="Isopropylmalate Dehydrogenase"/>
    <property type="match status" value="2"/>
</dbReference>
<dbReference type="SUPFAM" id="SSF53659">
    <property type="entry name" value="Isocitrate/Isopropylmalate dehydrogenase-like"/>
    <property type="match status" value="1"/>
</dbReference>
<evidence type="ECO:0000256" key="1">
    <source>
        <dbReference type="ARBA" id="ARBA00007769"/>
    </source>
</evidence>
<organism evidence="3">
    <name type="scientific">Cyprideis torosa</name>
    <dbReference type="NCBI Taxonomy" id="163714"/>
    <lineage>
        <taxon>Eukaryota</taxon>
        <taxon>Metazoa</taxon>
        <taxon>Ecdysozoa</taxon>
        <taxon>Arthropoda</taxon>
        <taxon>Crustacea</taxon>
        <taxon>Oligostraca</taxon>
        <taxon>Ostracoda</taxon>
        <taxon>Podocopa</taxon>
        <taxon>Podocopida</taxon>
        <taxon>Cytherocopina</taxon>
        <taxon>Cytheroidea</taxon>
        <taxon>Cytherideidae</taxon>
        <taxon>Cyprideis</taxon>
    </lineage>
</organism>
<sequence length="326" mass="36196">MATCVRKIFKKVRPSNFLQGATVLRSTSANLSTTSTGCAYAKVREEEEIPFAQYGGRFRVTMLPGSGIGPEMMGYVKEVFRYAGIPIDFETVNISTSTDSAEDVHHAVSSIKRNGVAIKGNIETRMNEPGIKSRNVILRNELNLFVNVVHCYSQPGIITRHKDVDIAIVRMNIEGEYAMLEHEVMVTPNLYGSIIGNLVCGLVGGAGLFSGRNYGERYAVFEPGTRNTGSSMVGKNIANPHAMLKAGVDLLEHLNLTCHAQLLRDCLWQTINVDRVHTPDLGGYATSLDFVQHVIHHIQEKTKDLNWQDNLRNNLEPSGVPRQFFY</sequence>
<protein>
    <submittedName>
        <fullName evidence="3">Uncharacterized protein</fullName>
    </submittedName>
</protein>
<dbReference type="AlphaFoldDB" id="A0A7R8ZKX7"/>
<dbReference type="PANTHER" id="PTHR11835">
    <property type="entry name" value="DECARBOXYLATING DEHYDROGENASES-ISOCITRATE, ISOPROPYLMALATE, TARTRATE"/>
    <property type="match status" value="1"/>
</dbReference>
<comment type="similarity">
    <text evidence="1">Belongs to the isocitrate and isopropylmalate dehydrogenases family.</text>
</comment>
<dbReference type="Pfam" id="PF00180">
    <property type="entry name" value="Iso_dh"/>
    <property type="match status" value="1"/>
</dbReference>
<dbReference type="OrthoDB" id="3089at2759"/>
<gene>
    <name evidence="3" type="ORF">CTOB1V02_LOCUS1842</name>
</gene>